<comment type="cofactor">
    <cofactor evidence="2">
        <name>thiamine diphosphate</name>
        <dbReference type="ChEBI" id="CHEBI:58937"/>
    </cofactor>
</comment>
<dbReference type="CDD" id="cd02004">
    <property type="entry name" value="TPP_BZL_OCoD_HPCL"/>
    <property type="match status" value="1"/>
</dbReference>
<accession>A0AAV2RVR6</accession>
<feature type="domain" description="Thiamine pyrophosphate enzyme central" evidence="12">
    <location>
        <begin position="317"/>
        <end position="448"/>
    </location>
</feature>
<evidence type="ECO:0000259" key="13">
    <source>
        <dbReference type="Pfam" id="PF02775"/>
    </source>
</evidence>
<comment type="caution">
    <text evidence="15">The sequence shown here is derived from an EMBL/GenBank/DDBJ whole genome shotgun (WGS) entry which is preliminary data.</text>
</comment>
<dbReference type="GO" id="GO:0050660">
    <property type="term" value="F:flavin adenine dinucleotide binding"/>
    <property type="evidence" value="ECO:0007669"/>
    <property type="project" value="TreeGrafter"/>
</dbReference>
<keyword evidence="11" id="KW-0472">Membrane</keyword>
<feature type="domain" description="Thiamine pyrophosphate enzyme N-terminal TPP-binding" evidence="14">
    <location>
        <begin position="96"/>
        <end position="211"/>
    </location>
</feature>
<sequence>MFGLMRLRPGGVCATRRISRLRNWTISQPAVIAGAFPRLNDNLPGWGSMKMDETIAAYAMFFASTAVMGFGIGALINKFNLPYIWSHKVDSSSKRHGGELVAEVLKSHGVKYIFTLVGGHISPILVAAEKLGIRIVDTRHEVSAVFAADAVARMSGTVGVAAVTAGPGLTNTITAVKNAQMAESPLLLIGGAAASILKGRGALQDIDQMALFKPLCKYCATVTSVRNIIPVLKKALQEAQSGTPGPVFVEFPIDTLYPYEMVSKEIGVKGESKSFMQSVVNWYMSNYLNNLYAGAWDPRDTKPLKVNIPFASSEIMQKCTEILSNAKKPVIIIGSQATLPPTPVEDLRRALENLGMPCFLGGMSRGLLGRKSKLQMRQRRKDALKEADVIILAGAVTDFRLGYGRALGKQAKIIAVNRSKEQLYKNSDMFWKPTVAVQGDVGTFIRDLSANLTGYTCDPDWLNTLRERDEQKEVANMKMAEEIPEKHLNPIKVFTELEEVLPEDAVLVADGGDFVATASYILRPRGPLHWLDPGAFGTLGVGGGFALGAKLCRPDSQVWIIYGDGSCGYSLSEFDTYTRHKLPVIAVVGNDAGWTQIAREQVPMFGSSVACDLEYCDYHKVVEGFGASGILVGREDNLREKFQEAQMIHDTHGKSVLANVLIGKTKFREGSLSV</sequence>
<dbReference type="Proteomes" id="UP001497623">
    <property type="component" value="Unassembled WGS sequence"/>
</dbReference>
<evidence type="ECO:0000256" key="8">
    <source>
        <dbReference type="ARBA" id="ARBA00048738"/>
    </source>
</evidence>
<gene>
    <name evidence="15" type="ORF">MNOR_LOCUS28935</name>
</gene>
<dbReference type="Pfam" id="PF00205">
    <property type="entry name" value="TPP_enzyme_M"/>
    <property type="match status" value="1"/>
</dbReference>
<proteinExistence type="inferred from homology"/>
<dbReference type="PANTHER" id="PTHR18968">
    <property type="entry name" value="THIAMINE PYROPHOSPHATE ENZYMES"/>
    <property type="match status" value="1"/>
</dbReference>
<dbReference type="PANTHER" id="PTHR18968:SF166">
    <property type="entry name" value="2-HYDROXYACYL-COA LYASE 2"/>
    <property type="match status" value="1"/>
</dbReference>
<dbReference type="PROSITE" id="PS00187">
    <property type="entry name" value="TPP_ENZYMES"/>
    <property type="match status" value="1"/>
</dbReference>
<dbReference type="Gene3D" id="3.40.50.970">
    <property type="match status" value="2"/>
</dbReference>
<feature type="transmembrane region" description="Helical" evidence="11">
    <location>
        <begin position="55"/>
        <end position="76"/>
    </location>
</feature>
<dbReference type="InterPro" id="IPR029035">
    <property type="entry name" value="DHS-like_NAD/FAD-binding_dom"/>
</dbReference>
<dbReference type="GO" id="GO:0000287">
    <property type="term" value="F:magnesium ion binding"/>
    <property type="evidence" value="ECO:0007669"/>
    <property type="project" value="InterPro"/>
</dbReference>
<evidence type="ECO:0000259" key="12">
    <source>
        <dbReference type="Pfam" id="PF00205"/>
    </source>
</evidence>
<evidence type="ECO:0000256" key="2">
    <source>
        <dbReference type="ARBA" id="ARBA00001964"/>
    </source>
</evidence>
<evidence type="ECO:0000256" key="7">
    <source>
        <dbReference type="ARBA" id="ARBA00030510"/>
    </source>
</evidence>
<dbReference type="GO" id="GO:0009097">
    <property type="term" value="P:isoleucine biosynthetic process"/>
    <property type="evidence" value="ECO:0007669"/>
    <property type="project" value="TreeGrafter"/>
</dbReference>
<evidence type="ECO:0000256" key="6">
    <source>
        <dbReference type="ARBA" id="ARBA00023052"/>
    </source>
</evidence>
<dbReference type="InterPro" id="IPR029061">
    <property type="entry name" value="THDP-binding"/>
</dbReference>
<dbReference type="Pfam" id="PF02775">
    <property type="entry name" value="TPP_enzyme_C"/>
    <property type="match status" value="1"/>
</dbReference>
<keyword evidence="5" id="KW-0479">Metal-binding</keyword>
<comment type="similarity">
    <text evidence="3 10">Belongs to the TPP enzyme family.</text>
</comment>
<dbReference type="GO" id="GO:0009099">
    <property type="term" value="P:L-valine biosynthetic process"/>
    <property type="evidence" value="ECO:0007669"/>
    <property type="project" value="TreeGrafter"/>
</dbReference>
<dbReference type="AlphaFoldDB" id="A0AAV2RVR6"/>
<feature type="domain" description="Thiamine pyrophosphate enzyme TPP-binding" evidence="13">
    <location>
        <begin position="510"/>
        <end position="652"/>
    </location>
</feature>
<dbReference type="InterPro" id="IPR012001">
    <property type="entry name" value="Thiamin_PyroP_enz_TPP-bd_dom"/>
</dbReference>
<comment type="catalytic activity">
    <reaction evidence="9">
        <text>(2R)-hydroxyhexadecanoyl-CoA = pentadecanal + formyl-CoA</text>
        <dbReference type="Rhea" id="RHEA:55212"/>
        <dbReference type="ChEBI" id="CHEBI:17302"/>
        <dbReference type="ChEBI" id="CHEBI:57376"/>
        <dbReference type="ChEBI" id="CHEBI:138654"/>
    </reaction>
    <physiologicalReaction direction="left-to-right" evidence="9">
        <dbReference type="Rhea" id="RHEA:55213"/>
    </physiologicalReaction>
</comment>
<evidence type="ECO:0000256" key="1">
    <source>
        <dbReference type="ARBA" id="ARBA00001946"/>
    </source>
</evidence>
<evidence type="ECO:0000256" key="10">
    <source>
        <dbReference type="RuleBase" id="RU362132"/>
    </source>
</evidence>
<reference evidence="15 16" key="1">
    <citation type="submission" date="2024-05" db="EMBL/GenBank/DDBJ databases">
        <authorList>
            <person name="Wallberg A."/>
        </authorList>
    </citation>
    <scope>NUCLEOTIDE SEQUENCE [LARGE SCALE GENOMIC DNA]</scope>
</reference>
<evidence type="ECO:0000256" key="9">
    <source>
        <dbReference type="ARBA" id="ARBA00048767"/>
    </source>
</evidence>
<dbReference type="InterPro" id="IPR011766">
    <property type="entry name" value="TPP_enzyme_TPP-bd"/>
</dbReference>
<dbReference type="GO" id="GO:0005948">
    <property type="term" value="C:acetolactate synthase complex"/>
    <property type="evidence" value="ECO:0007669"/>
    <property type="project" value="TreeGrafter"/>
</dbReference>
<dbReference type="Gene3D" id="3.40.50.1220">
    <property type="entry name" value="TPP-binding domain"/>
    <property type="match status" value="1"/>
</dbReference>
<dbReference type="Pfam" id="PF02776">
    <property type="entry name" value="TPP_enzyme_N"/>
    <property type="match status" value="1"/>
</dbReference>
<dbReference type="GO" id="GO:0030976">
    <property type="term" value="F:thiamine pyrophosphate binding"/>
    <property type="evidence" value="ECO:0007669"/>
    <property type="project" value="InterPro"/>
</dbReference>
<dbReference type="EMBL" id="CAXKWB010032756">
    <property type="protein sequence ID" value="CAL4141839.1"/>
    <property type="molecule type" value="Genomic_DNA"/>
</dbReference>
<comment type="cofactor">
    <cofactor evidence="1">
        <name>Mg(2+)</name>
        <dbReference type="ChEBI" id="CHEBI:18420"/>
    </cofactor>
</comment>
<evidence type="ECO:0000313" key="16">
    <source>
        <dbReference type="Proteomes" id="UP001497623"/>
    </source>
</evidence>
<dbReference type="InterPro" id="IPR000399">
    <property type="entry name" value="TPP-bd_CS"/>
</dbReference>
<dbReference type="GO" id="GO:0003984">
    <property type="term" value="F:acetolactate synthase activity"/>
    <property type="evidence" value="ECO:0007669"/>
    <property type="project" value="TreeGrafter"/>
</dbReference>
<evidence type="ECO:0000256" key="5">
    <source>
        <dbReference type="ARBA" id="ARBA00022723"/>
    </source>
</evidence>
<organism evidence="15 16">
    <name type="scientific">Meganyctiphanes norvegica</name>
    <name type="common">Northern krill</name>
    <name type="synonym">Thysanopoda norvegica</name>
    <dbReference type="NCBI Taxonomy" id="48144"/>
    <lineage>
        <taxon>Eukaryota</taxon>
        <taxon>Metazoa</taxon>
        <taxon>Ecdysozoa</taxon>
        <taxon>Arthropoda</taxon>
        <taxon>Crustacea</taxon>
        <taxon>Multicrustacea</taxon>
        <taxon>Malacostraca</taxon>
        <taxon>Eumalacostraca</taxon>
        <taxon>Eucarida</taxon>
        <taxon>Euphausiacea</taxon>
        <taxon>Euphausiidae</taxon>
        <taxon>Meganyctiphanes</taxon>
    </lineage>
</organism>
<dbReference type="SUPFAM" id="SSF52467">
    <property type="entry name" value="DHS-like NAD/FAD-binding domain"/>
    <property type="match status" value="1"/>
</dbReference>
<dbReference type="CDD" id="cd07035">
    <property type="entry name" value="TPP_PYR_POX_like"/>
    <property type="match status" value="1"/>
</dbReference>
<dbReference type="InterPro" id="IPR012000">
    <property type="entry name" value="Thiamin_PyroP_enz_cen_dom"/>
</dbReference>
<evidence type="ECO:0000259" key="14">
    <source>
        <dbReference type="Pfam" id="PF02776"/>
    </source>
</evidence>
<evidence type="ECO:0000313" key="15">
    <source>
        <dbReference type="EMBL" id="CAL4141839.1"/>
    </source>
</evidence>
<protein>
    <recommendedName>
        <fullName evidence="4">2-hydroxyacyl-CoA lyase 2</fullName>
    </recommendedName>
    <alternativeName>
        <fullName evidence="7">IlvB-like protein</fullName>
    </alternativeName>
</protein>
<comment type="catalytic activity">
    <reaction evidence="8">
        <text>2-hydroxyoctadecanoyl-CoA = heptadecanal + formyl-CoA</text>
        <dbReference type="Rhea" id="RHEA:55196"/>
        <dbReference type="ChEBI" id="CHEBI:57376"/>
        <dbReference type="ChEBI" id="CHEBI:74116"/>
        <dbReference type="ChEBI" id="CHEBI:138631"/>
    </reaction>
    <physiologicalReaction direction="left-to-right" evidence="8">
        <dbReference type="Rhea" id="RHEA:55197"/>
    </physiologicalReaction>
</comment>
<evidence type="ECO:0000256" key="11">
    <source>
        <dbReference type="SAM" id="Phobius"/>
    </source>
</evidence>
<keyword evidence="11" id="KW-0812">Transmembrane</keyword>
<name>A0AAV2RVR6_MEGNR</name>
<keyword evidence="6 10" id="KW-0786">Thiamine pyrophosphate</keyword>
<evidence type="ECO:0000256" key="3">
    <source>
        <dbReference type="ARBA" id="ARBA00007812"/>
    </source>
</evidence>
<keyword evidence="16" id="KW-1185">Reference proteome</keyword>
<dbReference type="InterPro" id="IPR045229">
    <property type="entry name" value="TPP_enz"/>
</dbReference>
<keyword evidence="11" id="KW-1133">Transmembrane helix</keyword>
<evidence type="ECO:0000256" key="4">
    <source>
        <dbReference type="ARBA" id="ARBA00018936"/>
    </source>
</evidence>
<dbReference type="FunFam" id="3.40.50.970:FF:000007">
    <property type="entry name" value="Acetolactate synthase"/>
    <property type="match status" value="1"/>
</dbReference>
<dbReference type="SUPFAM" id="SSF52518">
    <property type="entry name" value="Thiamin diphosphate-binding fold (THDP-binding)"/>
    <property type="match status" value="2"/>
</dbReference>